<dbReference type="Gene3D" id="1.10.575.10">
    <property type="entry name" value="P1 Nuclease"/>
    <property type="match status" value="1"/>
</dbReference>
<keyword evidence="3" id="KW-0479">Metal-binding</keyword>
<dbReference type="InterPro" id="IPR008947">
    <property type="entry name" value="PLipase_C/P1_nuclease_dom_sf"/>
</dbReference>
<reference evidence="9" key="1">
    <citation type="submission" date="2024-06" db="EMBL/GenBank/DDBJ databases">
        <title>Multi-omics analyses provide insights into the biosynthesis of the anticancer antibiotic pleurotin in Hohenbuehelia grisea.</title>
        <authorList>
            <person name="Weaver J.A."/>
            <person name="Alberti F."/>
        </authorList>
    </citation>
    <scope>NUCLEOTIDE SEQUENCE [LARGE SCALE GENOMIC DNA]</scope>
    <source>
        <strain evidence="9">T-177</strain>
    </source>
</reference>
<dbReference type="CDD" id="cd11010">
    <property type="entry name" value="S1-P1_nuclease"/>
    <property type="match status" value="1"/>
</dbReference>
<comment type="caution">
    <text evidence="8">The sequence shown here is derived from an EMBL/GenBank/DDBJ whole genome shotgun (WGS) entry which is preliminary data.</text>
</comment>
<dbReference type="PANTHER" id="PTHR33146:SF26">
    <property type="entry name" value="ENDONUCLEASE 4"/>
    <property type="match status" value="1"/>
</dbReference>
<accession>A0ABR3IVR0</accession>
<comment type="similarity">
    <text evidence="1">Belongs to the nuclease type I family.</text>
</comment>
<keyword evidence="2" id="KW-0540">Nuclease</keyword>
<evidence type="ECO:0000313" key="9">
    <source>
        <dbReference type="Proteomes" id="UP001556367"/>
    </source>
</evidence>
<evidence type="ECO:0000256" key="3">
    <source>
        <dbReference type="ARBA" id="ARBA00022723"/>
    </source>
</evidence>
<keyword evidence="5" id="KW-0378">Hydrolase</keyword>
<gene>
    <name evidence="8" type="ORF">HGRIS_013474</name>
</gene>
<proteinExistence type="inferred from homology"/>
<dbReference type="SUPFAM" id="SSF48537">
    <property type="entry name" value="Phospholipase C/P1 nuclease"/>
    <property type="match status" value="1"/>
</dbReference>
<keyword evidence="7" id="KW-0325">Glycoprotein</keyword>
<dbReference type="Proteomes" id="UP001556367">
    <property type="component" value="Unassembled WGS sequence"/>
</dbReference>
<keyword evidence="6" id="KW-1015">Disulfide bond</keyword>
<sequence>MYSGGHPALGTFALSVAAFGSYKSGPGQLVFEAPLVFSKVEMFSRFVPVTYGALALGAAGVGAWGASGHQAVGFIAMQFLSPNALSFVQTSLGAEFDESLGVAATWADEVRSQAAFAWSADLHFVDAEDSPPASCSVSETRDCANGFCVLTAIANYTTRVVDTKLSAVQRQEALKFLDHFIGDIGQPLHVEAEALGGNQISAKCNGASTNLHSAWDSGIINRLLSTTQGNSVDNWVNTLVARIKSGAYKSLASSWLSCSSTTQPARKRSLEDDISGILRPRAITPLECPLVWAAESNKLDCSTVFTFTSGQDLCTGTYFNNAVPAIELQIAKQGFRLAAWLNVLFDGATNLP</sequence>
<evidence type="ECO:0000256" key="1">
    <source>
        <dbReference type="ARBA" id="ARBA00009547"/>
    </source>
</evidence>
<dbReference type="EMBL" id="JASNQZ010000015">
    <property type="protein sequence ID" value="KAL0947357.1"/>
    <property type="molecule type" value="Genomic_DNA"/>
</dbReference>
<evidence type="ECO:0000256" key="7">
    <source>
        <dbReference type="ARBA" id="ARBA00023180"/>
    </source>
</evidence>
<dbReference type="Pfam" id="PF02265">
    <property type="entry name" value="S1-P1_nuclease"/>
    <property type="match status" value="1"/>
</dbReference>
<evidence type="ECO:0000256" key="5">
    <source>
        <dbReference type="ARBA" id="ARBA00022801"/>
    </source>
</evidence>
<evidence type="ECO:0000256" key="2">
    <source>
        <dbReference type="ARBA" id="ARBA00022722"/>
    </source>
</evidence>
<evidence type="ECO:0000256" key="6">
    <source>
        <dbReference type="ARBA" id="ARBA00023157"/>
    </source>
</evidence>
<dbReference type="PANTHER" id="PTHR33146">
    <property type="entry name" value="ENDONUCLEASE 4"/>
    <property type="match status" value="1"/>
</dbReference>
<evidence type="ECO:0008006" key="10">
    <source>
        <dbReference type="Google" id="ProtNLM"/>
    </source>
</evidence>
<name>A0ABR3IVR0_9AGAR</name>
<keyword evidence="9" id="KW-1185">Reference proteome</keyword>
<dbReference type="InterPro" id="IPR003154">
    <property type="entry name" value="S1/P1nuclease"/>
</dbReference>
<keyword evidence="4" id="KW-0255">Endonuclease</keyword>
<evidence type="ECO:0000256" key="4">
    <source>
        <dbReference type="ARBA" id="ARBA00022759"/>
    </source>
</evidence>
<protein>
    <recommendedName>
        <fullName evidence="10">Nuclease Le1</fullName>
    </recommendedName>
</protein>
<organism evidence="8 9">
    <name type="scientific">Hohenbuehelia grisea</name>
    <dbReference type="NCBI Taxonomy" id="104357"/>
    <lineage>
        <taxon>Eukaryota</taxon>
        <taxon>Fungi</taxon>
        <taxon>Dikarya</taxon>
        <taxon>Basidiomycota</taxon>
        <taxon>Agaricomycotina</taxon>
        <taxon>Agaricomycetes</taxon>
        <taxon>Agaricomycetidae</taxon>
        <taxon>Agaricales</taxon>
        <taxon>Pleurotineae</taxon>
        <taxon>Pleurotaceae</taxon>
        <taxon>Hohenbuehelia</taxon>
    </lineage>
</organism>
<evidence type="ECO:0000313" key="8">
    <source>
        <dbReference type="EMBL" id="KAL0947357.1"/>
    </source>
</evidence>